<dbReference type="InterPro" id="IPR023631">
    <property type="entry name" value="Amidase_dom"/>
</dbReference>
<dbReference type="PANTHER" id="PTHR11895:SF176">
    <property type="entry name" value="AMIDASE AMID-RELATED"/>
    <property type="match status" value="1"/>
</dbReference>
<feature type="domain" description="Amidase" evidence="1">
    <location>
        <begin position="27"/>
        <end position="446"/>
    </location>
</feature>
<dbReference type="SUPFAM" id="SSF75304">
    <property type="entry name" value="Amidase signature (AS) enzymes"/>
    <property type="match status" value="1"/>
</dbReference>
<organism evidence="2 4">
    <name type="scientific">Brenneria nigrifluens DSM 30175 = ATCC 13028</name>
    <dbReference type="NCBI Taxonomy" id="1121120"/>
    <lineage>
        <taxon>Bacteria</taxon>
        <taxon>Pseudomonadati</taxon>
        <taxon>Pseudomonadota</taxon>
        <taxon>Gammaproteobacteria</taxon>
        <taxon>Enterobacterales</taxon>
        <taxon>Pectobacteriaceae</taxon>
        <taxon>Brenneria</taxon>
    </lineage>
</organism>
<reference evidence="3 5" key="2">
    <citation type="submission" date="2018-11" db="EMBL/GenBank/DDBJ databases">
        <title>Genome sequences of Brenneria nigrifluens and Brenneria rubrifaciens.</title>
        <authorList>
            <person name="Poret-Peterson A.T."/>
            <person name="McClean A.E."/>
            <person name="Kluepfel D.A."/>
        </authorList>
    </citation>
    <scope>NUCLEOTIDE SEQUENCE [LARGE SCALE GENOMIC DNA]</scope>
    <source>
        <strain evidence="3 5">ATCC 13028</strain>
    </source>
</reference>
<dbReference type="EMBL" id="QDKK01000016">
    <property type="protein sequence ID" value="PWC24181.1"/>
    <property type="molecule type" value="Genomic_DNA"/>
</dbReference>
<name>A0A2U1URH1_9GAMM</name>
<accession>A0A2U1URH1</accession>
<gene>
    <name evidence="2" type="ORF">DDT54_11565</name>
    <name evidence="3" type="ORF">EH206_14960</name>
</gene>
<evidence type="ECO:0000313" key="2">
    <source>
        <dbReference type="EMBL" id="PWC24181.1"/>
    </source>
</evidence>
<reference evidence="2 4" key="1">
    <citation type="submission" date="2018-04" db="EMBL/GenBank/DDBJ databases">
        <title>Brenneria corticis sp.nov.</title>
        <authorList>
            <person name="Li Y."/>
        </authorList>
    </citation>
    <scope>NUCLEOTIDE SEQUENCE [LARGE SCALE GENOMIC DNA]</scope>
    <source>
        <strain evidence="2 4">LMG 2694</strain>
    </source>
</reference>
<dbReference type="OrthoDB" id="9811471at2"/>
<dbReference type="InterPro" id="IPR000120">
    <property type="entry name" value="Amidase"/>
</dbReference>
<evidence type="ECO:0000259" key="1">
    <source>
        <dbReference type="Pfam" id="PF01425"/>
    </source>
</evidence>
<dbReference type="InterPro" id="IPR036928">
    <property type="entry name" value="AS_sf"/>
</dbReference>
<dbReference type="GO" id="GO:0003824">
    <property type="term" value="F:catalytic activity"/>
    <property type="evidence" value="ECO:0007669"/>
    <property type="project" value="InterPro"/>
</dbReference>
<evidence type="ECO:0000313" key="3">
    <source>
        <dbReference type="EMBL" id="QCR05372.1"/>
    </source>
</evidence>
<evidence type="ECO:0000313" key="5">
    <source>
        <dbReference type="Proteomes" id="UP000303847"/>
    </source>
</evidence>
<dbReference type="AlphaFoldDB" id="A0A2U1URH1"/>
<dbReference type="Proteomes" id="UP000303847">
    <property type="component" value="Chromosome"/>
</dbReference>
<proteinExistence type="predicted"/>
<dbReference type="Pfam" id="PF01425">
    <property type="entry name" value="Amidase"/>
    <property type="match status" value="1"/>
</dbReference>
<dbReference type="EMBL" id="CP034036">
    <property type="protein sequence ID" value="QCR05372.1"/>
    <property type="molecule type" value="Genomic_DNA"/>
</dbReference>
<keyword evidence="5" id="KW-1185">Reference proteome</keyword>
<sequence length="466" mass="49599">MAKPALHYLDLLEAGRLIQSRELSSEELTQHMLDRIDNVDGKLGSYLTIMSEQAIRDAQTADREIAAGKSRGPLHGVPIAVKDLLWTAGVATTHGMPINQNYIPTEDATVIRRLREAGAVLMGKLKQTEGAFADHHPDIAPPINPWGASLWSGASSSGSGVATAAGLCFGAIGTDTGGSIRFPSAANGITGLKPTWGRVSRFGVFELAASLDHVGPMARSAADAAAMLSAIAGADINDPTASQEPVPDYLTLMTRGIEGLRVGIDPAWTLDRVDAPTKAVLQSVIGLIDTLGGSVREINFPDAEQALQDWVPLCAVETAVAHESTFPSRRNEYGPSLASIIDLGLELSATTYQKLWLARADFRGRVNALFRDVDLLLVPATAVAGASVELMSKFGEDAELFSGMLRYTSPFDLSGHPTITLPGGRTPGNAPVAFQFVAPHFGEALLARAGWAYQRVTDWHKRHPGL</sequence>
<dbReference type="Gene3D" id="3.90.1300.10">
    <property type="entry name" value="Amidase signature (AS) domain"/>
    <property type="match status" value="1"/>
</dbReference>
<dbReference type="Proteomes" id="UP000295985">
    <property type="component" value="Unassembled WGS sequence"/>
</dbReference>
<dbReference type="PROSITE" id="PS00571">
    <property type="entry name" value="AMIDASES"/>
    <property type="match status" value="1"/>
</dbReference>
<dbReference type="PANTHER" id="PTHR11895">
    <property type="entry name" value="TRANSAMIDASE"/>
    <property type="match status" value="1"/>
</dbReference>
<evidence type="ECO:0000313" key="4">
    <source>
        <dbReference type="Proteomes" id="UP000295985"/>
    </source>
</evidence>
<protein>
    <submittedName>
        <fullName evidence="2">Amidase</fullName>
    </submittedName>
</protein>
<dbReference type="InterPro" id="IPR020556">
    <property type="entry name" value="Amidase_CS"/>
</dbReference>
<dbReference type="RefSeq" id="WP_009113660.1">
    <property type="nucleotide sequence ID" value="NZ_CP034036.1"/>
</dbReference>